<evidence type="ECO:0000259" key="3">
    <source>
        <dbReference type="PROSITE" id="PS51455"/>
    </source>
</evidence>
<feature type="compositionally biased region" description="Low complexity" evidence="2">
    <location>
        <begin position="681"/>
        <end position="698"/>
    </location>
</feature>
<dbReference type="GO" id="GO:0046854">
    <property type="term" value="P:phosphatidylinositol phosphate biosynthetic process"/>
    <property type="evidence" value="ECO:0007669"/>
    <property type="project" value="TreeGrafter"/>
</dbReference>
<dbReference type="Gene3D" id="3.30.810.10">
    <property type="entry name" value="2-Layer Sandwich"/>
    <property type="match status" value="1"/>
</dbReference>
<dbReference type="InterPro" id="IPR027484">
    <property type="entry name" value="PInositol-4-P-5-kinase_N"/>
</dbReference>
<proteinExistence type="predicted"/>
<dbReference type="InterPro" id="IPR027483">
    <property type="entry name" value="PInositol-4-P-4/5-kinase_C_sf"/>
</dbReference>
<dbReference type="PANTHER" id="PTHR23086">
    <property type="entry name" value="PHOSPHATIDYLINOSITOL-4-PHOSPHATE 5-KINASE"/>
    <property type="match status" value="1"/>
</dbReference>
<dbReference type="InterPro" id="IPR002498">
    <property type="entry name" value="PInositol-4-P-4/5-kinase_core"/>
</dbReference>
<dbReference type="Pfam" id="PF01504">
    <property type="entry name" value="PIP5K"/>
    <property type="match status" value="1"/>
</dbReference>
<feature type="region of interest" description="Disordered" evidence="2">
    <location>
        <begin position="1"/>
        <end position="46"/>
    </location>
</feature>
<dbReference type="EMBL" id="GEEE01015227">
    <property type="protein sequence ID" value="JAP47998.1"/>
    <property type="molecule type" value="Transcribed_RNA"/>
</dbReference>
<feature type="compositionally biased region" description="Polar residues" evidence="2">
    <location>
        <begin position="850"/>
        <end position="859"/>
    </location>
</feature>
<dbReference type="CDD" id="cd17301">
    <property type="entry name" value="PIPKc_PIP5KI"/>
    <property type="match status" value="1"/>
</dbReference>
<dbReference type="GO" id="GO:0005524">
    <property type="term" value="F:ATP binding"/>
    <property type="evidence" value="ECO:0007669"/>
    <property type="project" value="UniProtKB-UniRule"/>
</dbReference>
<sequence>MESHTHSLRSQNDVTQSPPAGRLFSGSRSGRWETESKRAKKLGHRRVTEQGTVTYKKTPTSEIQRAIQLGIQHSISILQQKPVRDVLFRDFEVVETVDFPRSGSKTTPAHNLSDFRFRTFAPVAFRSFRDTFELDIRDYLNSLCSQELRELSNPGASGSIFYISTDDEFILKTVQHKEADFLQKLLPEYYMNLVQHTRTLLPKFYGLHCYQSGGKNIRFVVMNNLLPSSIKMHEKYDLKGSSYKRKASERELAKSSPTLKDLDFKERHPEGILLEADTYDALMKTIERDCRVLESFRIMDYSFLLGIHNLDQAERDRQTYLTKRHTTDNAKTPASLPDSQGDEGLGTLSEPLPNRASAFGEARSTTPSSFTGNLRNTTPPKTASPFLRNPFRAKFQKRITAYSTAMESIEAKAEPVEVEPDERSHILMGGIPARSKSGDRLFLYIGIIDILQSYRVIKKMEHTLKSVVTDGETVSVTNPAFYAHRFQTALGRFVFRKIQSLDQPQLLGPHALRFRRFAHMATAAVTMKQTSAKRRQIQSLRPPTGTRPSRVEAVCSQGLPPFNDVQSSVTTWPRRGLFYPANANSARTTVLPATANYLPDSVSMRSAGPLVSNRSAPLFSPGRRSSSSSGRSYLHSSSVPVCYQQRATLSGSQSPFFGSSGQLSWCAQSILSLAMDSDAELSDSSSSSSTSRSSSHRSVNLITPKASFVQKDSPRIPSPSSYRKQLETDGGEEAVKTGVGRGQSTRSSLDSVEEKALDSQLLAVQRMIRRQAAQSKSRNAHLLWTLGNNSSEPNLFQMSSNQEAMAGEDARDSLPGPPARKCLLRPSLLPMKLVDHRARNPNPDSYDGPNGTSLDTPSSTVSSVALQSFMEAAETEFAHEVTRPSVEANGCTSSPSCQLRSSRQSLPKSPVTADRTVTRF</sequence>
<feature type="region of interest" description="Disordered" evidence="2">
    <location>
        <begin position="881"/>
        <end position="920"/>
    </location>
</feature>
<feature type="region of interest" description="Disordered" evidence="2">
    <location>
        <begin position="611"/>
        <end position="635"/>
    </location>
</feature>
<keyword evidence="1" id="KW-0547">Nucleotide-binding</keyword>
<dbReference type="SUPFAM" id="SSF56104">
    <property type="entry name" value="SAICAR synthase-like"/>
    <property type="match status" value="1"/>
</dbReference>
<gene>
    <name evidence="4" type="primary">PI51A</name>
    <name evidence="4" type="ORF">TR105129</name>
</gene>
<feature type="compositionally biased region" description="Low complexity" evidence="2">
    <location>
        <begin position="620"/>
        <end position="635"/>
    </location>
</feature>
<dbReference type="AlphaFoldDB" id="A0A0X3P8B4"/>
<dbReference type="InterPro" id="IPR023610">
    <property type="entry name" value="PInositol-4/5-P-5/4-kinase"/>
</dbReference>
<feature type="compositionally biased region" description="Polar residues" evidence="2">
    <location>
        <begin position="363"/>
        <end position="381"/>
    </location>
</feature>
<feature type="region of interest" description="Disordered" evidence="2">
    <location>
        <begin position="836"/>
        <end position="859"/>
    </location>
</feature>
<feature type="compositionally biased region" description="Polar residues" evidence="2">
    <location>
        <begin position="890"/>
        <end position="907"/>
    </location>
</feature>
<name>A0A0X3P8B4_SCHSO</name>
<accession>A0A0X3P8B4</accession>
<dbReference type="GO" id="GO:0005886">
    <property type="term" value="C:plasma membrane"/>
    <property type="evidence" value="ECO:0007669"/>
    <property type="project" value="TreeGrafter"/>
</dbReference>
<evidence type="ECO:0000256" key="2">
    <source>
        <dbReference type="SAM" id="MobiDB-lite"/>
    </source>
</evidence>
<feature type="region of interest" description="Disordered" evidence="2">
    <location>
        <begin position="681"/>
        <end position="754"/>
    </location>
</feature>
<dbReference type="PROSITE" id="PS51455">
    <property type="entry name" value="PIPK"/>
    <property type="match status" value="1"/>
</dbReference>
<feature type="domain" description="PIPK" evidence="3">
    <location>
        <begin position="59"/>
        <end position="494"/>
    </location>
</feature>
<protein>
    <submittedName>
        <fullName evidence="4">Phosphatidylinositol 4-phosphate 5-kinase type-1 alpha</fullName>
    </submittedName>
</protein>
<evidence type="ECO:0000256" key="1">
    <source>
        <dbReference type="PROSITE-ProRule" id="PRU00781"/>
    </source>
</evidence>
<reference evidence="4" key="1">
    <citation type="submission" date="2016-01" db="EMBL/GenBank/DDBJ databases">
        <title>Reference transcriptome for the parasite Schistocephalus solidus: insights into the molecular evolution of parasitism.</title>
        <authorList>
            <person name="Hebert F.O."/>
            <person name="Grambauer S."/>
            <person name="Barber I."/>
            <person name="Landry C.R."/>
            <person name="Aubin-Horth N."/>
        </authorList>
    </citation>
    <scope>NUCLEOTIDE SEQUENCE</scope>
</reference>
<dbReference type="SMART" id="SM00330">
    <property type="entry name" value="PIPKc"/>
    <property type="match status" value="1"/>
</dbReference>
<dbReference type="PANTHER" id="PTHR23086:SF101">
    <property type="entry name" value="LP03320P-RELATED"/>
    <property type="match status" value="1"/>
</dbReference>
<keyword evidence="1" id="KW-0808">Transferase</keyword>
<feature type="region of interest" description="Disordered" evidence="2">
    <location>
        <begin position="324"/>
        <end position="387"/>
    </location>
</feature>
<dbReference type="Gene3D" id="3.30.800.10">
    <property type="entry name" value="Phosphatidylinositol Phosphate Kinase II Beta"/>
    <property type="match status" value="1"/>
</dbReference>
<organism evidence="4">
    <name type="scientific">Schistocephalus solidus</name>
    <name type="common">Tapeworm</name>
    <dbReference type="NCBI Taxonomy" id="70667"/>
    <lineage>
        <taxon>Eukaryota</taxon>
        <taxon>Metazoa</taxon>
        <taxon>Spiralia</taxon>
        <taxon>Lophotrochozoa</taxon>
        <taxon>Platyhelminthes</taxon>
        <taxon>Cestoda</taxon>
        <taxon>Eucestoda</taxon>
        <taxon>Diphyllobothriidea</taxon>
        <taxon>Diphyllobothriidae</taxon>
        <taxon>Schistocephalus</taxon>
    </lineage>
</organism>
<keyword evidence="1 4" id="KW-0418">Kinase</keyword>
<dbReference type="GO" id="GO:0016308">
    <property type="term" value="F:1-phosphatidylinositol-4-phosphate 5-kinase activity"/>
    <property type="evidence" value="ECO:0007669"/>
    <property type="project" value="TreeGrafter"/>
</dbReference>
<evidence type="ECO:0000313" key="4">
    <source>
        <dbReference type="EMBL" id="JAP47998.1"/>
    </source>
</evidence>
<keyword evidence="1" id="KW-0067">ATP-binding</keyword>
<feature type="compositionally biased region" description="Polar residues" evidence="2">
    <location>
        <begin position="8"/>
        <end position="18"/>
    </location>
</feature>